<protein>
    <submittedName>
        <fullName evidence="3">Uncharacterized protein</fullName>
    </submittedName>
</protein>
<evidence type="ECO:0000256" key="1">
    <source>
        <dbReference type="SAM" id="MobiDB-lite"/>
    </source>
</evidence>
<dbReference type="RefSeq" id="WP_175107313.1">
    <property type="nucleotide sequence ID" value="NZ_CADIKM010000033.1"/>
</dbReference>
<dbReference type="Proteomes" id="UP000494115">
    <property type="component" value="Unassembled WGS sequence"/>
</dbReference>
<dbReference type="EMBL" id="CADIKM010000033">
    <property type="protein sequence ID" value="CAB3799575.1"/>
    <property type="molecule type" value="Genomic_DNA"/>
</dbReference>
<feature type="chain" id="PRO_5029014652" evidence="2">
    <location>
        <begin position="28"/>
        <end position="80"/>
    </location>
</feature>
<keyword evidence="2" id="KW-0732">Signal</keyword>
<evidence type="ECO:0000313" key="3">
    <source>
        <dbReference type="EMBL" id="CAB3799575.1"/>
    </source>
</evidence>
<name>A0A6S7C239_9BURK</name>
<evidence type="ECO:0000256" key="2">
    <source>
        <dbReference type="SAM" id="SignalP"/>
    </source>
</evidence>
<dbReference type="AlphaFoldDB" id="A0A6S7C239"/>
<reference evidence="3 4" key="1">
    <citation type="submission" date="2020-04" db="EMBL/GenBank/DDBJ databases">
        <authorList>
            <person name="De Canck E."/>
        </authorList>
    </citation>
    <scope>NUCLEOTIDE SEQUENCE [LARGE SCALE GENOMIC DNA]</scope>
    <source>
        <strain evidence="3 4">LMG 28138</strain>
    </source>
</reference>
<feature type="compositionally biased region" description="Pro residues" evidence="1">
    <location>
        <begin position="69"/>
        <end position="80"/>
    </location>
</feature>
<keyword evidence="4" id="KW-1185">Reference proteome</keyword>
<gene>
    <name evidence="3" type="ORF">LMG28138_04679</name>
</gene>
<feature type="region of interest" description="Disordered" evidence="1">
    <location>
        <begin position="29"/>
        <end position="80"/>
    </location>
</feature>
<accession>A0A6S7C239</accession>
<proteinExistence type="predicted"/>
<organism evidence="3 4">
    <name type="scientific">Pararobbsia alpina</name>
    <dbReference type="NCBI Taxonomy" id="621374"/>
    <lineage>
        <taxon>Bacteria</taxon>
        <taxon>Pseudomonadati</taxon>
        <taxon>Pseudomonadota</taxon>
        <taxon>Betaproteobacteria</taxon>
        <taxon>Burkholderiales</taxon>
        <taxon>Burkholderiaceae</taxon>
        <taxon>Pararobbsia</taxon>
    </lineage>
</organism>
<sequence>MRPISFARAASIAALAGLFATAESAQKAPLPDGASMVKPPQSPASGVDAHNPDNMPIKRPEQPTNDPMSRPPPASGPTPK</sequence>
<evidence type="ECO:0000313" key="4">
    <source>
        <dbReference type="Proteomes" id="UP000494115"/>
    </source>
</evidence>
<feature type="signal peptide" evidence="2">
    <location>
        <begin position="1"/>
        <end position="27"/>
    </location>
</feature>